<accession>A0A1F5EL42</accession>
<evidence type="ECO:0000313" key="2">
    <source>
        <dbReference type="Proteomes" id="UP000186670"/>
    </source>
</evidence>
<name>A0A1F5EL42_9BACT</name>
<sequence>MHPIGVEYEEYMVALAVNKIQDPHQKAIGIKKWEKETGKDFPWGFPDAGSLLLESGDWENAVNSMASLFKKQQN</sequence>
<protein>
    <submittedName>
        <fullName evidence="1">Uncharacterized protein</fullName>
    </submittedName>
</protein>
<dbReference type="AlphaFoldDB" id="A0A1F5EL42"/>
<gene>
    <name evidence="1" type="ORF">A2811_03020</name>
</gene>
<proteinExistence type="predicted"/>
<comment type="caution">
    <text evidence="1">The sequence shown here is derived from an EMBL/GenBank/DDBJ whole genome shotgun (WGS) entry which is preliminary data.</text>
</comment>
<reference evidence="1 2" key="1">
    <citation type="journal article" date="2016" name="Nat. Commun.">
        <title>Thousands of microbial genomes shed light on interconnected biogeochemical processes in an aquifer system.</title>
        <authorList>
            <person name="Anantharaman K."/>
            <person name="Brown C.T."/>
            <person name="Hug L.A."/>
            <person name="Sharon I."/>
            <person name="Castelle C.J."/>
            <person name="Probst A.J."/>
            <person name="Thomas B.C."/>
            <person name="Singh A."/>
            <person name="Wilkins M.J."/>
            <person name="Karaoz U."/>
            <person name="Brodie E.L."/>
            <person name="Williams K.H."/>
            <person name="Hubbard S.S."/>
            <person name="Banfield J.F."/>
        </authorList>
    </citation>
    <scope>NUCLEOTIDE SEQUENCE [LARGE SCALE GENOMIC DNA]</scope>
</reference>
<dbReference type="Proteomes" id="UP000186670">
    <property type="component" value="Unassembled WGS sequence"/>
</dbReference>
<evidence type="ECO:0000313" key="1">
    <source>
        <dbReference type="EMBL" id="OGD68030.1"/>
    </source>
</evidence>
<organism evidence="1 2">
    <name type="scientific">Candidatus Campbellbacteria bacterium RIFCSPHIGHO2_01_FULL_34_10</name>
    <dbReference type="NCBI Taxonomy" id="1797577"/>
    <lineage>
        <taxon>Bacteria</taxon>
        <taxon>Candidatus Campbelliibacteriota</taxon>
    </lineage>
</organism>
<dbReference type="EMBL" id="MEZZ01000042">
    <property type="protein sequence ID" value="OGD68030.1"/>
    <property type="molecule type" value="Genomic_DNA"/>
</dbReference>